<comment type="catalytic activity">
    <reaction evidence="3">
        <text>a purine D-ribonucleoside + phosphate = a purine nucleobase + alpha-D-ribose 1-phosphate</text>
        <dbReference type="Rhea" id="RHEA:19805"/>
        <dbReference type="ChEBI" id="CHEBI:26386"/>
        <dbReference type="ChEBI" id="CHEBI:43474"/>
        <dbReference type="ChEBI" id="CHEBI:57720"/>
        <dbReference type="ChEBI" id="CHEBI:142355"/>
        <dbReference type="EC" id="2.4.2.1"/>
    </reaction>
</comment>
<name>A0AAE3EKF6_9SPIR</name>
<dbReference type="InterPro" id="IPR009664">
    <property type="entry name" value="Ppnp"/>
</dbReference>
<comment type="catalytic activity">
    <reaction evidence="3">
        <text>uridine + phosphate = alpha-D-ribose 1-phosphate + uracil</text>
        <dbReference type="Rhea" id="RHEA:24388"/>
        <dbReference type="ChEBI" id="CHEBI:16704"/>
        <dbReference type="ChEBI" id="CHEBI:17568"/>
        <dbReference type="ChEBI" id="CHEBI:43474"/>
        <dbReference type="ChEBI" id="CHEBI:57720"/>
        <dbReference type="EC" id="2.4.2.2"/>
    </reaction>
</comment>
<comment type="similarity">
    <text evidence="3">Belongs to the nucleoside phosphorylase PpnP family.</text>
</comment>
<comment type="caution">
    <text evidence="4">The sequence shown here is derived from an EMBL/GenBank/DDBJ whole genome shotgun (WGS) entry which is preliminary data.</text>
</comment>
<evidence type="ECO:0000256" key="1">
    <source>
        <dbReference type="ARBA" id="ARBA00022676"/>
    </source>
</evidence>
<dbReference type="Gene3D" id="2.60.120.10">
    <property type="entry name" value="Jelly Rolls"/>
    <property type="match status" value="1"/>
</dbReference>
<reference evidence="4" key="1">
    <citation type="submission" date="2021-08" db="EMBL/GenBank/DDBJ databases">
        <title>Comparative analyses of Brucepasteria parasyntrophica and Teretinema zuelzerae.</title>
        <authorList>
            <person name="Song Y."/>
            <person name="Brune A."/>
        </authorList>
    </citation>
    <scope>NUCLEOTIDE SEQUENCE</scope>
    <source>
        <strain evidence="4">DSM 1903</strain>
    </source>
</reference>
<dbReference type="SUPFAM" id="SSF51182">
    <property type="entry name" value="RmlC-like cupins"/>
    <property type="match status" value="1"/>
</dbReference>
<dbReference type="GO" id="GO:0016154">
    <property type="term" value="F:pyrimidine-nucleoside phosphorylase activity"/>
    <property type="evidence" value="ECO:0007669"/>
    <property type="project" value="UniProtKB-UniRule"/>
</dbReference>
<dbReference type="EC" id="2.4.2.1" evidence="3"/>
<dbReference type="EC" id="2.4.2.2" evidence="3"/>
<dbReference type="RefSeq" id="WP_230756700.1">
    <property type="nucleotide sequence ID" value="NZ_JAINWA010000003.1"/>
</dbReference>
<dbReference type="HAMAP" id="MF_01537">
    <property type="entry name" value="Nucleos_phosphorylase_PpnP"/>
    <property type="match status" value="1"/>
</dbReference>
<dbReference type="Proteomes" id="UP001198163">
    <property type="component" value="Unassembled WGS sequence"/>
</dbReference>
<proteinExistence type="inferred from homology"/>
<dbReference type="FunFam" id="2.60.120.10:FF:000016">
    <property type="entry name" value="Pyrimidine/purine nucleoside phosphorylase"/>
    <property type="match status" value="1"/>
</dbReference>
<dbReference type="PANTHER" id="PTHR36540:SF1">
    <property type="entry name" value="PYRIMIDINE_PURINE NUCLEOSIDE PHOSPHORYLASE"/>
    <property type="match status" value="1"/>
</dbReference>
<evidence type="ECO:0000256" key="2">
    <source>
        <dbReference type="ARBA" id="ARBA00022679"/>
    </source>
</evidence>
<evidence type="ECO:0000256" key="3">
    <source>
        <dbReference type="HAMAP-Rule" id="MF_01537"/>
    </source>
</evidence>
<protein>
    <recommendedName>
        <fullName evidence="3">Pyrimidine/purine nucleoside phosphorylase</fullName>
        <ecNumber evidence="3">2.4.2.1</ecNumber>
        <ecNumber evidence="3">2.4.2.2</ecNumber>
    </recommendedName>
    <alternativeName>
        <fullName evidence="3">Adenosine phosphorylase</fullName>
    </alternativeName>
    <alternativeName>
        <fullName evidence="3">Cytidine phosphorylase</fullName>
    </alternativeName>
    <alternativeName>
        <fullName evidence="3">Guanosine phosphorylase</fullName>
    </alternativeName>
    <alternativeName>
        <fullName evidence="3">Inosine phosphorylase</fullName>
    </alternativeName>
    <alternativeName>
        <fullName evidence="3">Thymidine phosphorylase</fullName>
    </alternativeName>
    <alternativeName>
        <fullName evidence="3">Uridine phosphorylase</fullName>
    </alternativeName>
    <alternativeName>
        <fullName evidence="3">Xanthosine phosphorylase</fullName>
    </alternativeName>
</protein>
<comment type="catalytic activity">
    <reaction evidence="3">
        <text>xanthosine + phosphate = alpha-D-ribose 1-phosphate + xanthine</text>
        <dbReference type="Rhea" id="RHEA:27638"/>
        <dbReference type="ChEBI" id="CHEBI:17712"/>
        <dbReference type="ChEBI" id="CHEBI:18107"/>
        <dbReference type="ChEBI" id="CHEBI:43474"/>
        <dbReference type="ChEBI" id="CHEBI:57720"/>
        <dbReference type="EC" id="2.4.2.1"/>
    </reaction>
</comment>
<keyword evidence="2 3" id="KW-0808">Transferase</keyword>
<dbReference type="CDD" id="cd20296">
    <property type="entry name" value="cupin_PpnP-like"/>
    <property type="match status" value="1"/>
</dbReference>
<comment type="catalytic activity">
    <reaction evidence="3">
        <text>thymidine + phosphate = 2-deoxy-alpha-D-ribose 1-phosphate + thymine</text>
        <dbReference type="Rhea" id="RHEA:16037"/>
        <dbReference type="ChEBI" id="CHEBI:17748"/>
        <dbReference type="ChEBI" id="CHEBI:17821"/>
        <dbReference type="ChEBI" id="CHEBI:43474"/>
        <dbReference type="ChEBI" id="CHEBI:57259"/>
        <dbReference type="EC" id="2.4.2.2"/>
    </reaction>
</comment>
<dbReference type="InterPro" id="IPR014710">
    <property type="entry name" value="RmlC-like_jellyroll"/>
</dbReference>
<keyword evidence="5" id="KW-1185">Reference proteome</keyword>
<evidence type="ECO:0000313" key="4">
    <source>
        <dbReference type="EMBL" id="MCD1655473.1"/>
    </source>
</evidence>
<accession>A0AAE3EKF6</accession>
<sequence>MDAFENVTAVKKANVYFGGKVTSRTILFPSGEKKTLGIMLAGDYEFSTGNAEIMEVLSGSMDVLLPGETEWKTFAAGTSYTVKADSSFKLRVPEIADYCCSYLPR</sequence>
<dbReference type="InterPro" id="IPR011051">
    <property type="entry name" value="RmlC_Cupin_sf"/>
</dbReference>
<dbReference type="AlphaFoldDB" id="A0AAE3EKF6"/>
<comment type="catalytic activity">
    <reaction evidence="3">
        <text>guanosine + phosphate = alpha-D-ribose 1-phosphate + guanine</text>
        <dbReference type="Rhea" id="RHEA:13233"/>
        <dbReference type="ChEBI" id="CHEBI:16235"/>
        <dbReference type="ChEBI" id="CHEBI:16750"/>
        <dbReference type="ChEBI" id="CHEBI:43474"/>
        <dbReference type="ChEBI" id="CHEBI:57720"/>
        <dbReference type="EC" id="2.4.2.1"/>
    </reaction>
</comment>
<comment type="function">
    <text evidence="3">Catalyzes the phosphorolysis of diverse nucleosides, yielding D-ribose 1-phosphate and the respective free bases. Can use uridine, adenosine, guanosine, cytidine, thymidine, inosine and xanthosine as substrates. Also catalyzes the reverse reactions.</text>
</comment>
<comment type="catalytic activity">
    <reaction evidence="3">
        <text>cytidine + phosphate = cytosine + alpha-D-ribose 1-phosphate</text>
        <dbReference type="Rhea" id="RHEA:52540"/>
        <dbReference type="ChEBI" id="CHEBI:16040"/>
        <dbReference type="ChEBI" id="CHEBI:17562"/>
        <dbReference type="ChEBI" id="CHEBI:43474"/>
        <dbReference type="ChEBI" id="CHEBI:57720"/>
        <dbReference type="EC" id="2.4.2.2"/>
    </reaction>
</comment>
<dbReference type="PANTHER" id="PTHR36540">
    <property type="entry name" value="PYRIMIDINE/PURINE NUCLEOSIDE PHOSPHORYLASE"/>
    <property type="match status" value="1"/>
</dbReference>
<dbReference type="EMBL" id="JAINWA010000003">
    <property type="protein sequence ID" value="MCD1655473.1"/>
    <property type="molecule type" value="Genomic_DNA"/>
</dbReference>
<evidence type="ECO:0000313" key="5">
    <source>
        <dbReference type="Proteomes" id="UP001198163"/>
    </source>
</evidence>
<dbReference type="GO" id="GO:0004731">
    <property type="term" value="F:purine-nucleoside phosphorylase activity"/>
    <property type="evidence" value="ECO:0007669"/>
    <property type="project" value="UniProtKB-UniRule"/>
</dbReference>
<dbReference type="GO" id="GO:0005829">
    <property type="term" value="C:cytosol"/>
    <property type="evidence" value="ECO:0007669"/>
    <property type="project" value="TreeGrafter"/>
</dbReference>
<organism evidence="4 5">
    <name type="scientific">Teretinema zuelzerae</name>
    <dbReference type="NCBI Taxonomy" id="156"/>
    <lineage>
        <taxon>Bacteria</taxon>
        <taxon>Pseudomonadati</taxon>
        <taxon>Spirochaetota</taxon>
        <taxon>Spirochaetia</taxon>
        <taxon>Spirochaetales</taxon>
        <taxon>Treponemataceae</taxon>
        <taxon>Teretinema</taxon>
    </lineage>
</organism>
<gene>
    <name evidence="3" type="primary">ppnP</name>
    <name evidence="4" type="ORF">K7J14_12285</name>
</gene>
<comment type="catalytic activity">
    <reaction evidence="3">
        <text>adenosine + phosphate = alpha-D-ribose 1-phosphate + adenine</text>
        <dbReference type="Rhea" id="RHEA:27642"/>
        <dbReference type="ChEBI" id="CHEBI:16335"/>
        <dbReference type="ChEBI" id="CHEBI:16708"/>
        <dbReference type="ChEBI" id="CHEBI:43474"/>
        <dbReference type="ChEBI" id="CHEBI:57720"/>
        <dbReference type="EC" id="2.4.2.1"/>
    </reaction>
</comment>
<comment type="catalytic activity">
    <reaction evidence="3">
        <text>inosine + phosphate = alpha-D-ribose 1-phosphate + hypoxanthine</text>
        <dbReference type="Rhea" id="RHEA:27646"/>
        <dbReference type="ChEBI" id="CHEBI:17368"/>
        <dbReference type="ChEBI" id="CHEBI:17596"/>
        <dbReference type="ChEBI" id="CHEBI:43474"/>
        <dbReference type="ChEBI" id="CHEBI:57720"/>
        <dbReference type="EC" id="2.4.2.1"/>
    </reaction>
</comment>
<dbReference type="Pfam" id="PF06865">
    <property type="entry name" value="Ppnp"/>
    <property type="match status" value="1"/>
</dbReference>
<keyword evidence="1 3" id="KW-0328">Glycosyltransferase</keyword>